<dbReference type="SUPFAM" id="SSF47384">
    <property type="entry name" value="Homodimeric domain of signal transducing histidine kinase"/>
    <property type="match status" value="1"/>
</dbReference>
<dbReference type="SUPFAM" id="SSF55874">
    <property type="entry name" value="ATPase domain of HSP90 chaperone/DNA topoisomerase II/histidine kinase"/>
    <property type="match status" value="1"/>
</dbReference>
<dbReference type="InterPro" id="IPR005467">
    <property type="entry name" value="His_kinase_dom"/>
</dbReference>
<dbReference type="PROSITE" id="PS50109">
    <property type="entry name" value="HIS_KIN"/>
    <property type="match status" value="1"/>
</dbReference>
<dbReference type="EMBL" id="QBMC01000034">
    <property type="protein sequence ID" value="PZO20073.1"/>
    <property type="molecule type" value="Genomic_DNA"/>
</dbReference>
<dbReference type="SMART" id="SM00388">
    <property type="entry name" value="HisKA"/>
    <property type="match status" value="1"/>
</dbReference>
<evidence type="ECO:0000313" key="6">
    <source>
        <dbReference type="Proteomes" id="UP000249354"/>
    </source>
</evidence>
<dbReference type="InterPro" id="IPR003661">
    <property type="entry name" value="HisK_dim/P_dom"/>
</dbReference>
<reference evidence="5 6" key="2">
    <citation type="submission" date="2018-06" db="EMBL/GenBank/DDBJ databases">
        <title>Metagenomic assembly of (sub)arctic Cyanobacteria and their associated microbiome from non-axenic cultures.</title>
        <authorList>
            <person name="Baurain D."/>
        </authorList>
    </citation>
    <scope>NUCLEOTIDE SEQUENCE [LARGE SCALE GENOMIC DNA]</scope>
    <source>
        <strain evidence="5">ULC129bin1</strain>
    </source>
</reference>
<dbReference type="SUPFAM" id="SSF55781">
    <property type="entry name" value="GAF domain-like"/>
    <property type="match status" value="1"/>
</dbReference>
<sequence length="507" mass="55526">MVALTIIFNAKSMTYGIPSKTAASSPADDIAMRSPLSCLLGGPTSVERDRRRVDAIATLNLLSLQTIPVFDEATQTAARLLAMPISILSVMESKTQRFKSVVGLSSLGLMNPLAATRAFPRAESFCTHVIDSGKPFALEDTTTHPAFSSSLLVQQYGIQSYLGVPLITSEGCCIGTLAVMDLLPHSFTQQEIAFLELTARWAMSEFESQRMLSVISSGSHLTQSSKNSSHSISPTLSKINQIRFDLVVQLTQDLRNPLTSITGMANMLSREIYGPLSAKQQEYANIVLSSSQQLLSMVNEIVEVGDLKADNYQLELSQVDIEMVGQQAIAALESLTKQQELEVRLTVEPSSHLWTLDKRVVKQIIYHLVFSVVKMSTAGSTIRIHISRKDDNLNLSLWVSNPWLGEDLPQALINWEENSLSQSIPKKPTSNVALLADYERIEHTATLAHLDSDEVFAALATAQRVDASRQELGLLLSRHLTKMHGGEALIQGSAANGYRYIISLPAS</sequence>
<dbReference type="InterPro" id="IPR036890">
    <property type="entry name" value="HATPase_C_sf"/>
</dbReference>
<feature type="domain" description="Histidine kinase" evidence="4">
    <location>
        <begin position="249"/>
        <end position="507"/>
    </location>
</feature>
<evidence type="ECO:0000256" key="3">
    <source>
        <dbReference type="ARBA" id="ARBA00022777"/>
    </source>
</evidence>
<dbReference type="CDD" id="cd00082">
    <property type="entry name" value="HisKA"/>
    <property type="match status" value="1"/>
</dbReference>
<dbReference type="PANTHER" id="PTHR43102">
    <property type="entry name" value="SLR1143 PROTEIN"/>
    <property type="match status" value="1"/>
</dbReference>
<comment type="catalytic activity">
    <reaction evidence="1">
        <text>ATP + protein L-histidine = ADP + protein N-phospho-L-histidine.</text>
        <dbReference type="EC" id="2.7.13.3"/>
    </reaction>
</comment>
<dbReference type="AlphaFoldDB" id="A0A2W4UGJ8"/>
<dbReference type="Gene3D" id="3.30.450.40">
    <property type="match status" value="1"/>
</dbReference>
<evidence type="ECO:0000259" key="4">
    <source>
        <dbReference type="PROSITE" id="PS50109"/>
    </source>
</evidence>
<dbReference type="Pfam" id="PF00512">
    <property type="entry name" value="HisKA"/>
    <property type="match status" value="1"/>
</dbReference>
<dbReference type="Gene3D" id="3.30.565.10">
    <property type="entry name" value="Histidine kinase-like ATPase, C-terminal domain"/>
    <property type="match status" value="1"/>
</dbReference>
<dbReference type="Gene3D" id="1.10.287.130">
    <property type="match status" value="1"/>
</dbReference>
<protein>
    <recommendedName>
        <fullName evidence="2">histidine kinase</fullName>
        <ecNumber evidence="2">2.7.13.3</ecNumber>
    </recommendedName>
</protein>
<dbReference type="InterPro" id="IPR036097">
    <property type="entry name" value="HisK_dim/P_sf"/>
</dbReference>
<comment type="caution">
    <text evidence="5">The sequence shown here is derived from an EMBL/GenBank/DDBJ whole genome shotgun (WGS) entry which is preliminary data.</text>
</comment>
<evidence type="ECO:0000256" key="1">
    <source>
        <dbReference type="ARBA" id="ARBA00000085"/>
    </source>
</evidence>
<keyword evidence="3 5" id="KW-0418">Kinase</keyword>
<accession>A0A2W4UGJ8</accession>
<gene>
    <name evidence="5" type="ORF">DCF25_07200</name>
</gene>
<evidence type="ECO:0000313" key="5">
    <source>
        <dbReference type="EMBL" id="PZO20073.1"/>
    </source>
</evidence>
<reference evidence="6" key="1">
    <citation type="submission" date="2018-04" db="EMBL/GenBank/DDBJ databases">
        <authorList>
            <person name="Cornet L."/>
        </authorList>
    </citation>
    <scope>NUCLEOTIDE SEQUENCE [LARGE SCALE GENOMIC DNA]</scope>
</reference>
<dbReference type="Pfam" id="PF01590">
    <property type="entry name" value="GAF"/>
    <property type="match status" value="1"/>
</dbReference>
<dbReference type="InterPro" id="IPR003018">
    <property type="entry name" value="GAF"/>
</dbReference>
<dbReference type="PANTHER" id="PTHR43102:SF2">
    <property type="entry name" value="GAF DOMAIN-CONTAINING PROTEIN"/>
    <property type="match status" value="1"/>
</dbReference>
<dbReference type="GO" id="GO:0000155">
    <property type="term" value="F:phosphorelay sensor kinase activity"/>
    <property type="evidence" value="ECO:0007669"/>
    <property type="project" value="InterPro"/>
</dbReference>
<dbReference type="EC" id="2.7.13.3" evidence="2"/>
<dbReference type="InterPro" id="IPR029016">
    <property type="entry name" value="GAF-like_dom_sf"/>
</dbReference>
<organism evidence="5 6">
    <name type="scientific">Leptolyngbya foveolarum</name>
    <dbReference type="NCBI Taxonomy" id="47253"/>
    <lineage>
        <taxon>Bacteria</taxon>
        <taxon>Bacillati</taxon>
        <taxon>Cyanobacteriota</taxon>
        <taxon>Cyanophyceae</taxon>
        <taxon>Leptolyngbyales</taxon>
        <taxon>Leptolyngbyaceae</taxon>
        <taxon>Leptolyngbya group</taxon>
        <taxon>Leptolyngbya</taxon>
    </lineage>
</organism>
<proteinExistence type="predicted"/>
<dbReference type="Proteomes" id="UP000249354">
    <property type="component" value="Unassembled WGS sequence"/>
</dbReference>
<name>A0A2W4UGJ8_9CYAN</name>
<dbReference type="SMART" id="SM00065">
    <property type="entry name" value="GAF"/>
    <property type="match status" value="1"/>
</dbReference>
<evidence type="ECO:0000256" key="2">
    <source>
        <dbReference type="ARBA" id="ARBA00012438"/>
    </source>
</evidence>
<keyword evidence="3 5" id="KW-0808">Transferase</keyword>